<dbReference type="Proteomes" id="UP000294003">
    <property type="component" value="Unassembled WGS sequence"/>
</dbReference>
<proteinExistence type="predicted"/>
<comment type="caution">
    <text evidence="2">The sequence shown here is derived from an EMBL/GenBank/DDBJ whole genome shotgun (WGS) entry which is preliminary data.</text>
</comment>
<name>A0ABY0H402_9PEZI</name>
<feature type="compositionally biased region" description="Polar residues" evidence="1">
    <location>
        <begin position="209"/>
        <end position="224"/>
    </location>
</feature>
<organism evidence="2 3">
    <name type="scientific">Monosporascus cannonballus</name>
    <dbReference type="NCBI Taxonomy" id="155416"/>
    <lineage>
        <taxon>Eukaryota</taxon>
        <taxon>Fungi</taxon>
        <taxon>Dikarya</taxon>
        <taxon>Ascomycota</taxon>
        <taxon>Pezizomycotina</taxon>
        <taxon>Sordariomycetes</taxon>
        <taxon>Xylariomycetidae</taxon>
        <taxon>Xylariales</taxon>
        <taxon>Xylariales incertae sedis</taxon>
        <taxon>Monosporascus</taxon>
    </lineage>
</organism>
<feature type="compositionally biased region" description="Basic residues" evidence="1">
    <location>
        <begin position="177"/>
        <end position="186"/>
    </location>
</feature>
<feature type="compositionally biased region" description="Low complexity" evidence="1">
    <location>
        <begin position="597"/>
        <end position="611"/>
    </location>
</feature>
<feature type="compositionally biased region" description="Basic and acidic residues" evidence="1">
    <location>
        <begin position="625"/>
        <end position="639"/>
    </location>
</feature>
<feature type="region of interest" description="Disordered" evidence="1">
    <location>
        <begin position="625"/>
        <end position="696"/>
    </location>
</feature>
<gene>
    <name evidence="2" type="ORF">DL762_006986</name>
</gene>
<evidence type="ECO:0000313" key="2">
    <source>
        <dbReference type="EMBL" id="RYO81669.1"/>
    </source>
</evidence>
<dbReference type="EMBL" id="QJNS01000244">
    <property type="protein sequence ID" value="RYO81669.1"/>
    <property type="molecule type" value="Genomic_DNA"/>
</dbReference>
<feature type="region of interest" description="Disordered" evidence="1">
    <location>
        <begin position="571"/>
        <end position="612"/>
    </location>
</feature>
<feature type="compositionally biased region" description="Basic residues" evidence="1">
    <location>
        <begin position="655"/>
        <end position="672"/>
    </location>
</feature>
<evidence type="ECO:0000256" key="1">
    <source>
        <dbReference type="SAM" id="MobiDB-lite"/>
    </source>
</evidence>
<protein>
    <recommendedName>
        <fullName evidence="4">Clr5 domain-containing protein</fullName>
    </recommendedName>
</protein>
<evidence type="ECO:0008006" key="4">
    <source>
        <dbReference type="Google" id="ProtNLM"/>
    </source>
</evidence>
<accession>A0ABY0H402</accession>
<sequence>MSQTIAVAAQPVDMPCLSGTTALSQAPAGPPPPSPGYHMSLAIPSVSAASDSSDVALNSSIDQDLRARFRPLPRPSYAQGAHAIDIQWECYIEKHNFRQAFLKLRGTQRDRYGCIIERTEAEEANMEGHIKAVILLLKLAKQKLSQTSRSVVQAAPVHRTKTPGQSLPADEATPRAKVPRGRPRKHPLTEGTPALASTDAIPQGPDSPSGASQQGHAQNPTPQLNQYNRKNLVEDGIVHLGDYLDFPHPYTHKRRYPEFLKHKEKTKYGEVTVVMNLDDQFWYMGHKPGEHVFRILYPEPVAPVTAYFDLTEPLFEYDDSSLGYDYDAKYEGIVPFSMQEYRQRFEESVFPTFITIIIAALCFDADPEYSDMLVSSLRDLHEALTHDNPSVELALAKLDENRQEHETQSMKMLAEQRAVMKRHVNTLFKIWKSKYSDCYAQLPTFLKSQLRESKSRITETASLIHIFSAQLVDNPVGMSSASGVWTECVGFLNAMTGQSVEQLAARYTEEVLKPEAMEQLEDDNEHWDVLFYSSQICPMSGDIHSFYDTDKQIGYYQPFPEQTLRELRTTAEKILTPRPTPTPAPSRRPQRKPTQPKSSGKKAQAGSSRGGVANDIIVVAGAESVKKSGEHKKVQHREGGLATADKSQAELAEPRRKRKRGAASKTNAKSRKLVTPGPSSPDPNERKVESEFVVSG</sequence>
<reference evidence="2 3" key="1">
    <citation type="submission" date="2018-06" db="EMBL/GenBank/DDBJ databases">
        <title>Complete Genomes of Monosporascus.</title>
        <authorList>
            <person name="Robinson A.J."/>
            <person name="Natvig D.O."/>
        </authorList>
    </citation>
    <scope>NUCLEOTIDE SEQUENCE [LARGE SCALE GENOMIC DNA]</scope>
    <source>
        <strain evidence="2 3">CBS 609.92</strain>
    </source>
</reference>
<evidence type="ECO:0000313" key="3">
    <source>
        <dbReference type="Proteomes" id="UP000294003"/>
    </source>
</evidence>
<feature type="region of interest" description="Disordered" evidence="1">
    <location>
        <begin position="148"/>
        <end position="224"/>
    </location>
</feature>
<keyword evidence="3" id="KW-1185">Reference proteome</keyword>